<dbReference type="EMBL" id="LCUC01000145">
    <property type="protein sequence ID" value="KKY35811.1"/>
    <property type="molecule type" value="Genomic_DNA"/>
</dbReference>
<comment type="caution">
    <text evidence="7">The sequence shown here is derived from an EMBL/GenBank/DDBJ whole genome shotgun (WGS) entry which is preliminary data.</text>
</comment>
<keyword evidence="3" id="KW-1133">Transmembrane helix</keyword>
<dbReference type="Pfam" id="PF07738">
    <property type="entry name" value="Sad1_UNC"/>
    <property type="match status" value="1"/>
</dbReference>
<reference evidence="7 8" key="1">
    <citation type="submission" date="2015-05" db="EMBL/GenBank/DDBJ databases">
        <title>Distinctive expansion of gene families associated with plant cell wall degradation and secondary metabolism in the genomes of grapevine trunk pathogens.</title>
        <authorList>
            <person name="Lawrence D.P."/>
            <person name="Travadon R."/>
            <person name="Rolshausen P.E."/>
            <person name="Baumgartner K."/>
        </authorList>
    </citation>
    <scope>NUCLEOTIDE SEQUENCE [LARGE SCALE GENOMIC DNA]</scope>
    <source>
        <strain evidence="7">DA912</strain>
    </source>
</reference>
<feature type="compositionally biased region" description="Basic and acidic residues" evidence="5">
    <location>
        <begin position="732"/>
        <end position="746"/>
    </location>
</feature>
<dbReference type="STRING" id="1214573.A0A0G2FP50"/>
<evidence type="ECO:0000259" key="6">
    <source>
        <dbReference type="PROSITE" id="PS51469"/>
    </source>
</evidence>
<dbReference type="GO" id="GO:0043495">
    <property type="term" value="F:protein-membrane adaptor activity"/>
    <property type="evidence" value="ECO:0007669"/>
    <property type="project" value="TreeGrafter"/>
</dbReference>
<keyword evidence="4" id="KW-0472">Membrane</keyword>
<dbReference type="PROSITE" id="PS51469">
    <property type="entry name" value="SUN"/>
    <property type="match status" value="1"/>
</dbReference>
<feature type="compositionally biased region" description="Basic and acidic residues" evidence="5">
    <location>
        <begin position="120"/>
        <end position="143"/>
    </location>
</feature>
<evidence type="ECO:0000256" key="4">
    <source>
        <dbReference type="ARBA" id="ARBA00023136"/>
    </source>
</evidence>
<proteinExistence type="predicted"/>
<evidence type="ECO:0000256" key="5">
    <source>
        <dbReference type="SAM" id="MobiDB-lite"/>
    </source>
</evidence>
<gene>
    <name evidence="7" type="ORF">UCDDA912_g04199</name>
</gene>
<evidence type="ECO:0000313" key="8">
    <source>
        <dbReference type="Proteomes" id="UP000034680"/>
    </source>
</evidence>
<keyword evidence="8" id="KW-1185">Reference proteome</keyword>
<dbReference type="InterPro" id="IPR045119">
    <property type="entry name" value="SUN1-5"/>
</dbReference>
<feature type="domain" description="SUN" evidence="6">
    <location>
        <begin position="510"/>
        <end position="729"/>
    </location>
</feature>
<protein>
    <submittedName>
        <fullName evidence="7">Putative spindle pole body-associated protein sad1</fullName>
    </submittedName>
</protein>
<accession>A0A0G2FP50</accession>
<evidence type="ECO:0000256" key="1">
    <source>
        <dbReference type="ARBA" id="ARBA00004370"/>
    </source>
</evidence>
<name>A0A0G2FP50_9PEZI</name>
<dbReference type="PANTHER" id="PTHR12911">
    <property type="entry name" value="SAD1/UNC-84-LIKE PROTEIN-RELATED"/>
    <property type="match status" value="1"/>
</dbReference>
<reference evidence="7 8" key="2">
    <citation type="submission" date="2015-05" db="EMBL/GenBank/DDBJ databases">
        <authorList>
            <person name="Morales-Cruz A."/>
            <person name="Amrine K.C."/>
            <person name="Cantu D."/>
        </authorList>
    </citation>
    <scope>NUCLEOTIDE SEQUENCE [LARGE SCALE GENOMIC DNA]</scope>
    <source>
        <strain evidence="7">DA912</strain>
    </source>
</reference>
<keyword evidence="2" id="KW-0812">Transmembrane</keyword>
<dbReference type="Gene3D" id="2.60.120.260">
    <property type="entry name" value="Galactose-binding domain-like"/>
    <property type="match status" value="1"/>
</dbReference>
<sequence>MEGRALGTSVTLGMVLEAELRLEGKALEYPVLEDPVQCQALLFVTTNKALTKAFSKEIAEGHEGLRDPKDPRDSRDHREHKDSPDYPDCKASQDRKASQDHKVRPGHKVKPGHKVSLGPKDPRDPRDPRDPKDRKGREGREGRGAMAPTFHHMFCLRATMSSLKPQIGFTRAYALVDGHAGFANRYRFGKNYQYHGNSLMGWRQNVLQFVPWIVLHPFAVLTGNLDYADYRNTLHRLALNQGRAETQVHTLTEAVGQLRRILPKLIKVDAGISTSEWKVQDDFWHALNDEMKQGGLMWYLLSVHKQEDGSYAISDTHWDAIKQRLHDEDVLVSGRPEEDPLALSNEVMSYVDASVSKSFQDWLIKNADEVRKAREGTGEPSASYADLFGQVDKAVAARLEHMDLEARVITREEFISKIEEHFRDHSARVKGELTAMNDKLGQALGIAMEAKNSAQLPPGLSRTEVEKLVAEMVRRAVAEAQLEALAKGSIKSHLSTELLTQKNYFSIIRGALIDPHLTSDTYDWRIEKDAKKQGSSVTGFFSSGTSKKEKEHPVFRPGGRYTGIPFAPSIALEKWEEDGECWCAGHEEDAHTADLSIFTAEVVIPQYLVVEHIDRDSTFDPESMPKDIEFWIKAPGDSTQRSLVEWSKKKWTENPTFSAMKLTAKGFVKVGEFEFDSGIGKGDSQVFKLPNELVDFGVQTQQVLVRAKSNHGASDHTCFYRLRLFGSEPGEDGSKPEAGDPEHEDL</sequence>
<dbReference type="InterPro" id="IPR012919">
    <property type="entry name" value="SUN_dom"/>
</dbReference>
<comment type="subcellular location">
    <subcellularLocation>
        <location evidence="1">Membrane</location>
    </subcellularLocation>
</comment>
<organism evidence="7 8">
    <name type="scientific">Diaporthe ampelina</name>
    <dbReference type="NCBI Taxonomy" id="1214573"/>
    <lineage>
        <taxon>Eukaryota</taxon>
        <taxon>Fungi</taxon>
        <taxon>Dikarya</taxon>
        <taxon>Ascomycota</taxon>
        <taxon>Pezizomycotina</taxon>
        <taxon>Sordariomycetes</taxon>
        <taxon>Sordariomycetidae</taxon>
        <taxon>Diaporthales</taxon>
        <taxon>Diaporthaceae</taxon>
        <taxon>Diaporthe</taxon>
    </lineage>
</organism>
<dbReference type="GO" id="GO:0034993">
    <property type="term" value="C:meiotic nuclear membrane microtubule tethering complex"/>
    <property type="evidence" value="ECO:0007669"/>
    <property type="project" value="TreeGrafter"/>
</dbReference>
<dbReference type="PANTHER" id="PTHR12911:SF8">
    <property type="entry name" value="KLAROID PROTEIN-RELATED"/>
    <property type="match status" value="1"/>
</dbReference>
<evidence type="ECO:0000256" key="3">
    <source>
        <dbReference type="ARBA" id="ARBA00022989"/>
    </source>
</evidence>
<feature type="compositionally biased region" description="Basic residues" evidence="5">
    <location>
        <begin position="104"/>
        <end position="113"/>
    </location>
</feature>
<feature type="compositionally biased region" description="Basic and acidic residues" evidence="5">
    <location>
        <begin position="61"/>
        <end position="103"/>
    </location>
</feature>
<feature type="compositionally biased region" description="Low complexity" evidence="5">
    <location>
        <begin position="535"/>
        <end position="545"/>
    </location>
</feature>
<dbReference type="Proteomes" id="UP000034680">
    <property type="component" value="Unassembled WGS sequence"/>
</dbReference>
<dbReference type="OrthoDB" id="342281at2759"/>
<evidence type="ECO:0000256" key="2">
    <source>
        <dbReference type="ARBA" id="ARBA00022692"/>
    </source>
</evidence>
<feature type="region of interest" description="Disordered" evidence="5">
    <location>
        <begin position="61"/>
        <end position="144"/>
    </location>
</feature>
<evidence type="ECO:0000313" key="7">
    <source>
        <dbReference type="EMBL" id="KKY35811.1"/>
    </source>
</evidence>
<feature type="region of interest" description="Disordered" evidence="5">
    <location>
        <begin position="727"/>
        <end position="746"/>
    </location>
</feature>
<dbReference type="AlphaFoldDB" id="A0A0G2FP50"/>
<feature type="region of interest" description="Disordered" evidence="5">
    <location>
        <begin position="535"/>
        <end position="556"/>
    </location>
</feature>